<feature type="domain" description="EF-hand" evidence="3">
    <location>
        <begin position="670"/>
        <end position="702"/>
    </location>
</feature>
<evidence type="ECO:0000259" key="3">
    <source>
        <dbReference type="PROSITE" id="PS50222"/>
    </source>
</evidence>
<dbReference type="Gene3D" id="3.30.70.1230">
    <property type="entry name" value="Nucleotide cyclase"/>
    <property type="match status" value="2"/>
</dbReference>
<dbReference type="GO" id="GO:0005509">
    <property type="term" value="F:calcium ion binding"/>
    <property type="evidence" value="ECO:0007669"/>
    <property type="project" value="InterPro"/>
</dbReference>
<gene>
    <name evidence="4" type="ORF">AB1Y20_018113</name>
</gene>
<organism evidence="4 5">
    <name type="scientific">Prymnesium parvum</name>
    <name type="common">Toxic golden alga</name>
    <dbReference type="NCBI Taxonomy" id="97485"/>
    <lineage>
        <taxon>Eukaryota</taxon>
        <taxon>Haptista</taxon>
        <taxon>Haptophyta</taxon>
        <taxon>Prymnesiophyceae</taxon>
        <taxon>Prymnesiales</taxon>
        <taxon>Prymnesiaceae</taxon>
        <taxon>Prymnesium</taxon>
    </lineage>
</organism>
<evidence type="ECO:0000256" key="2">
    <source>
        <dbReference type="SAM" id="MobiDB-lite"/>
    </source>
</evidence>
<dbReference type="InterPro" id="IPR011992">
    <property type="entry name" value="EF-hand-dom_pair"/>
</dbReference>
<dbReference type="Gene3D" id="1.10.238.10">
    <property type="entry name" value="EF-hand"/>
    <property type="match status" value="1"/>
</dbReference>
<dbReference type="EMBL" id="JBGBPQ010000006">
    <property type="protein sequence ID" value="KAL1523158.1"/>
    <property type="molecule type" value="Genomic_DNA"/>
</dbReference>
<dbReference type="SUPFAM" id="SSF55073">
    <property type="entry name" value="Nucleotide cyclase"/>
    <property type="match status" value="2"/>
</dbReference>
<feature type="compositionally biased region" description="Basic and acidic residues" evidence="2">
    <location>
        <begin position="1105"/>
        <end position="1114"/>
    </location>
</feature>
<dbReference type="InterPro" id="IPR018247">
    <property type="entry name" value="EF_Hand_1_Ca_BS"/>
</dbReference>
<dbReference type="SMART" id="SM00054">
    <property type="entry name" value="EFh"/>
    <property type="match status" value="2"/>
</dbReference>
<feature type="domain" description="EF-hand" evidence="3">
    <location>
        <begin position="632"/>
        <end position="667"/>
    </location>
</feature>
<feature type="compositionally biased region" description="Basic residues" evidence="2">
    <location>
        <begin position="1115"/>
        <end position="1124"/>
    </location>
</feature>
<feature type="compositionally biased region" description="Acidic residues" evidence="2">
    <location>
        <begin position="1044"/>
        <end position="1055"/>
    </location>
</feature>
<evidence type="ECO:0000256" key="1">
    <source>
        <dbReference type="ARBA" id="ARBA00022837"/>
    </source>
</evidence>
<dbReference type="SUPFAM" id="SSF47473">
    <property type="entry name" value="EF-hand"/>
    <property type="match status" value="1"/>
</dbReference>
<reference evidence="4 5" key="1">
    <citation type="journal article" date="2024" name="Science">
        <title>Giant polyketide synthase enzymes in the biosynthesis of giant marine polyether toxins.</title>
        <authorList>
            <person name="Fallon T.R."/>
            <person name="Shende V.V."/>
            <person name="Wierzbicki I.H."/>
            <person name="Pendleton A.L."/>
            <person name="Watervoot N.F."/>
            <person name="Auber R.P."/>
            <person name="Gonzalez D.J."/>
            <person name="Wisecaver J.H."/>
            <person name="Moore B.S."/>
        </authorList>
    </citation>
    <scope>NUCLEOTIDE SEQUENCE [LARGE SCALE GENOMIC DNA]</scope>
    <source>
        <strain evidence="4 5">12B1</strain>
    </source>
</reference>
<sequence>MAESPSPAAPRMGAVIAANAVARRWSKRCHGQRASVVSAVTDVTTTIASFLPTILLSRLRDCFVNGGHPRTTMTLECVVLCIGLFGVHRLVELPRAGHDETIGEVVSAAISLIVEEAEARGGDVLRITGDCVTVAWPLALDAQPRAPHMQPGAQAAVSAACEAALEVLANLSDFLLWEDAQAMEARRERHPGLQTRVAPAWGAHVAGRTPAQRRASRKDWAAARAKAEPRAQRGEAISFRGEAGGVRGEAVSLCDSVMSHVAQQQAPEAEVHHALMLNASVTKGDLLLLHVGGAANRWEFCPSGRALSEAIDILSEADYSSLVVHESVFKYFEPGTLVKTRHAAWLEVPPEWEPSAEHNEAAASLYAQLRLELRLSVRVDISKSYVPGAIWSKILSGDHTWIVNHSVMRDITILVIKLTLEKSEANSEQRTLANKTTAYSTLIRTVQQELYNVQGSFKHAAADDDGCTIVACLGMPPFSHAILPCTQGAVQVIMQVRKAAHELGVETYAAVLNGPVWIGVTGNHSRREYIILGDPVELAAKAIILANATHPIIVDGPTFQANQSVYNFYALPISVHIVGQQRHHTVFALLARKDQGDGPAKKCRLPIEVTRWLNARHASVHAKVVSGELSDSTKVSMKECFRALDDDNSGQVTKEELANALRSIDYGDGEIVEQMLEDMDQDKNGEISFEEFLATAAKAKNDHERRGVAANLPLLMTAYSTRRRLQRELGPAFEALYPKPSRRNLSSSPRELTVKETKRKNMEKPHEETVDEILKQVDRSYEEYVRVKEAQARRREMEAEAIAMKEAREKERIDKERASLAEVGARKSVASRLSQARKKSVRIVECAAVSNESKHRPEGDTLQDVSRQRTNRSSCLGSVAEAPPASLDASICSEESVRGSVSFLGCCNIDRSKGPPSASLSPSRAKRCSLAAPRQPFCIAASLPPLVTLKGSQEKESSSPRPSPKASPRAAPLLPRGAPRAAAAAELASSSCTDGARARMATPRQPASPRRVLNDHPSPRAHGHSALKPSARFSTRPTGATACDEQELLELDEESPTVPVAPNMQRRRTVVEGSTAGEKRMVEGMQLRGSSMDEGVSMPSPRKSIGHDASDGSRSRRASIKHRNSLASSRRGSSVLTGRRGSAALLGRQAVEAMLDKDAHFSTAIEENELGHESLMQQKRRIQAFELVRNSFLPLNSLQGFDNNASDQTSTEWAEFEEQIWGSGWEDTFPEINTNEAAQLQG</sequence>
<accession>A0AB34JN46</accession>
<feature type="compositionally biased region" description="Low complexity" evidence="2">
    <location>
        <begin position="964"/>
        <end position="991"/>
    </location>
</feature>
<dbReference type="PANTHER" id="PTHR47455">
    <property type="entry name" value="ADENYLYL CYCLASE BETA"/>
    <property type="match status" value="1"/>
</dbReference>
<name>A0AB34JN46_PRYPA</name>
<evidence type="ECO:0000313" key="4">
    <source>
        <dbReference type="EMBL" id="KAL1523158.1"/>
    </source>
</evidence>
<dbReference type="PROSITE" id="PS00018">
    <property type="entry name" value="EF_HAND_1"/>
    <property type="match status" value="2"/>
</dbReference>
<feature type="region of interest" description="Disordered" evidence="2">
    <location>
        <begin position="950"/>
        <end position="1140"/>
    </location>
</feature>
<dbReference type="CDD" id="cd00051">
    <property type="entry name" value="EFh"/>
    <property type="match status" value="1"/>
</dbReference>
<protein>
    <recommendedName>
        <fullName evidence="3">EF-hand domain-containing protein</fullName>
    </recommendedName>
</protein>
<keyword evidence="1" id="KW-0106">Calcium</keyword>
<feature type="compositionally biased region" description="Polar residues" evidence="2">
    <location>
        <begin position="1125"/>
        <end position="1136"/>
    </location>
</feature>
<dbReference type="InterPro" id="IPR029787">
    <property type="entry name" value="Nucleotide_cyclase"/>
</dbReference>
<proteinExistence type="predicted"/>
<feature type="compositionally biased region" description="Basic and acidic residues" evidence="2">
    <location>
        <begin position="752"/>
        <end position="769"/>
    </location>
</feature>
<keyword evidence="5" id="KW-1185">Reference proteome</keyword>
<dbReference type="PROSITE" id="PS50222">
    <property type="entry name" value="EF_HAND_2"/>
    <property type="match status" value="2"/>
</dbReference>
<dbReference type="Proteomes" id="UP001515480">
    <property type="component" value="Unassembled WGS sequence"/>
</dbReference>
<dbReference type="InterPro" id="IPR002048">
    <property type="entry name" value="EF_hand_dom"/>
</dbReference>
<feature type="region of interest" description="Disordered" evidence="2">
    <location>
        <begin position="740"/>
        <end position="769"/>
    </location>
</feature>
<comment type="caution">
    <text evidence="4">The sequence shown here is derived from an EMBL/GenBank/DDBJ whole genome shotgun (WGS) entry which is preliminary data.</text>
</comment>
<dbReference type="Pfam" id="PF13499">
    <property type="entry name" value="EF-hand_7"/>
    <property type="match status" value="1"/>
</dbReference>
<evidence type="ECO:0000313" key="5">
    <source>
        <dbReference type="Proteomes" id="UP001515480"/>
    </source>
</evidence>
<dbReference type="AlphaFoldDB" id="A0AB34JN46"/>
<dbReference type="PANTHER" id="PTHR47455:SF1">
    <property type="entry name" value="GUANYLATE CYCLASE DOMAIN-CONTAINING PROTEIN"/>
    <property type="match status" value="1"/>
</dbReference>